<dbReference type="GO" id="GO:0032357">
    <property type="term" value="F:oxidized purine DNA binding"/>
    <property type="evidence" value="ECO:0007669"/>
    <property type="project" value="TreeGrafter"/>
</dbReference>
<dbReference type="SUPFAM" id="SSF48150">
    <property type="entry name" value="DNA-glycosylase"/>
    <property type="match status" value="1"/>
</dbReference>
<dbReference type="InterPro" id="IPR023170">
    <property type="entry name" value="HhH_base_excis_C"/>
</dbReference>
<dbReference type="SUPFAM" id="SSF55811">
    <property type="entry name" value="Nudix"/>
    <property type="match status" value="1"/>
</dbReference>
<comment type="similarity">
    <text evidence="2 13">Belongs to the Nth/MutY family.</text>
</comment>
<accession>A0AB34K015</accession>
<dbReference type="Pfam" id="PF14815">
    <property type="entry name" value="NUDIX_4"/>
    <property type="match status" value="1"/>
</dbReference>
<sequence length="522" mass="56522">MPTEEIRGALLSWYETHRRRLPWRGDSPPYNGSTAGSNSNKLGATSPAVLPGEGNTGQGHHDATSPVSAYGVWVSEIMCQQTRIEAVIPYWLAWMKAFPTVEALAAASEDEVNSRWAGLGFYRRARMLHDGSKQVVEEFNGELPQTVDDLMRLKGVGRYTAGAIASIFFGVPAPIVDGNVLRVFSRLCAISAHVKEPAFCGDGKLAWSLAQQLVEGSDGSRAGELNQALMELGATLCAPDGSGIDTRDPLRDFYKSTKIGRDALRAHSDGALPGLLAHAHQGVFKCRACGKGAPDFLQSLQKMAESTPQGPTAADKVATQVHAALPLPLAKKAKREERLVIAALFACDGDKESTSWLLVKRPEEGLLAGQWEFPNVQVAMDTASDTVDPGAAARAAAFETMMSDLGIDVSSLEGRTAVASEVEHIFSHVRHTMHIEYALVLRRNDAVEEGVPWNCHGRMMCWMNLERMTEVGVTAGVKKVISAVHEHRNPTAKPRGGNKRKKDLSVEAGQSKLSSFFTKKVT</sequence>
<feature type="domain" description="HhH-GPD" evidence="15">
    <location>
        <begin position="78"/>
        <end position="235"/>
    </location>
</feature>
<dbReference type="PANTHER" id="PTHR42944">
    <property type="entry name" value="ADENINE DNA GLYCOSYLASE"/>
    <property type="match status" value="1"/>
</dbReference>
<keyword evidence="11" id="KW-0234">DNA repair</keyword>
<evidence type="ECO:0000313" key="17">
    <source>
        <dbReference type="Proteomes" id="UP001515480"/>
    </source>
</evidence>
<evidence type="ECO:0000256" key="11">
    <source>
        <dbReference type="ARBA" id="ARBA00023204"/>
    </source>
</evidence>
<dbReference type="GO" id="GO:0006298">
    <property type="term" value="P:mismatch repair"/>
    <property type="evidence" value="ECO:0007669"/>
    <property type="project" value="TreeGrafter"/>
</dbReference>
<dbReference type="EMBL" id="JBGBPQ010000003">
    <property type="protein sequence ID" value="KAL1526557.1"/>
    <property type="molecule type" value="Genomic_DNA"/>
</dbReference>
<dbReference type="InterPro" id="IPR044298">
    <property type="entry name" value="MIG/MutY"/>
</dbReference>
<comment type="caution">
    <text evidence="16">The sequence shown here is derived from an EMBL/GenBank/DDBJ whole genome shotgun (WGS) entry which is preliminary data.</text>
</comment>
<evidence type="ECO:0000256" key="8">
    <source>
        <dbReference type="ARBA" id="ARBA00022801"/>
    </source>
</evidence>
<dbReference type="Pfam" id="PF00633">
    <property type="entry name" value="HHH"/>
    <property type="match status" value="1"/>
</dbReference>
<dbReference type="GO" id="GO:0035485">
    <property type="term" value="F:adenine/guanine mispair binding"/>
    <property type="evidence" value="ECO:0007669"/>
    <property type="project" value="TreeGrafter"/>
</dbReference>
<dbReference type="Gene3D" id="3.90.79.10">
    <property type="entry name" value="Nucleoside Triphosphate Pyrophosphohydrolase"/>
    <property type="match status" value="1"/>
</dbReference>
<dbReference type="InterPro" id="IPR000445">
    <property type="entry name" value="HhH_motif"/>
</dbReference>
<proteinExistence type="inferred from homology"/>
<feature type="compositionally biased region" description="Polar residues" evidence="14">
    <location>
        <begin position="30"/>
        <end position="43"/>
    </location>
</feature>
<keyword evidence="7 13" id="KW-0227">DNA damage</keyword>
<keyword evidence="9 13" id="KW-0408">Iron</keyword>
<keyword evidence="5" id="KW-0004">4Fe-4S</keyword>
<dbReference type="Gene3D" id="1.10.1670.10">
    <property type="entry name" value="Helix-hairpin-Helix base-excision DNA repair enzymes (C-terminal)"/>
    <property type="match status" value="1"/>
</dbReference>
<organism evidence="16 17">
    <name type="scientific">Prymnesium parvum</name>
    <name type="common">Toxic golden alga</name>
    <dbReference type="NCBI Taxonomy" id="97485"/>
    <lineage>
        <taxon>Eukaryota</taxon>
        <taxon>Haptista</taxon>
        <taxon>Haptophyta</taxon>
        <taxon>Prymnesiophyceae</taxon>
        <taxon>Prymnesiales</taxon>
        <taxon>Prymnesiaceae</taxon>
        <taxon>Prymnesium</taxon>
    </lineage>
</organism>
<keyword evidence="6" id="KW-0479">Metal-binding</keyword>
<reference evidence="16 17" key="1">
    <citation type="journal article" date="2024" name="Science">
        <title>Giant polyketide synthase enzymes in the biosynthesis of giant marine polyether toxins.</title>
        <authorList>
            <person name="Fallon T.R."/>
            <person name="Shende V.V."/>
            <person name="Wierzbicki I.H."/>
            <person name="Pendleton A.L."/>
            <person name="Watervoot N.F."/>
            <person name="Auber R.P."/>
            <person name="Gonzalez D.J."/>
            <person name="Wisecaver J.H."/>
            <person name="Moore B.S."/>
        </authorList>
    </citation>
    <scope>NUCLEOTIDE SEQUENCE [LARGE SCALE GENOMIC DNA]</scope>
    <source>
        <strain evidence="16 17">12B1</strain>
    </source>
</reference>
<evidence type="ECO:0000313" key="16">
    <source>
        <dbReference type="EMBL" id="KAL1526557.1"/>
    </source>
</evidence>
<comment type="function">
    <text evidence="13">Adenine glycosylase active on G-A mispairs.</text>
</comment>
<dbReference type="InterPro" id="IPR015797">
    <property type="entry name" value="NUDIX_hydrolase-like_dom_sf"/>
</dbReference>
<evidence type="ECO:0000256" key="3">
    <source>
        <dbReference type="ARBA" id="ARBA00012045"/>
    </source>
</evidence>
<dbReference type="PANTHER" id="PTHR42944:SF1">
    <property type="entry name" value="ADENINE DNA GLYCOSYLASE"/>
    <property type="match status" value="1"/>
</dbReference>
<evidence type="ECO:0000256" key="13">
    <source>
        <dbReference type="RuleBase" id="RU365096"/>
    </source>
</evidence>
<dbReference type="AlphaFoldDB" id="A0AB34K015"/>
<dbReference type="Gene3D" id="1.10.340.30">
    <property type="entry name" value="Hypothetical protein, domain 2"/>
    <property type="match status" value="1"/>
</dbReference>
<keyword evidence="10" id="KW-0411">Iron-sulfur</keyword>
<dbReference type="GO" id="GO:0046872">
    <property type="term" value="F:metal ion binding"/>
    <property type="evidence" value="ECO:0007669"/>
    <property type="project" value="UniProtKB-UniRule"/>
</dbReference>
<evidence type="ECO:0000256" key="12">
    <source>
        <dbReference type="ARBA" id="ARBA00023295"/>
    </source>
</evidence>
<dbReference type="InterPro" id="IPR029119">
    <property type="entry name" value="MutY_C"/>
</dbReference>
<feature type="region of interest" description="Disordered" evidence="14">
    <location>
        <begin position="483"/>
        <end position="508"/>
    </location>
</feature>
<keyword evidence="8" id="KW-0378">Hydrolase</keyword>
<feature type="region of interest" description="Disordered" evidence="14">
    <location>
        <begin position="24"/>
        <end position="64"/>
    </location>
</feature>
<keyword evidence="17" id="KW-1185">Reference proteome</keyword>
<dbReference type="FunFam" id="1.10.340.30:FF:000002">
    <property type="entry name" value="Adenine DNA glycosylase"/>
    <property type="match status" value="1"/>
</dbReference>
<evidence type="ECO:0000256" key="14">
    <source>
        <dbReference type="SAM" id="MobiDB-lite"/>
    </source>
</evidence>
<evidence type="ECO:0000256" key="4">
    <source>
        <dbReference type="ARBA" id="ARBA00022023"/>
    </source>
</evidence>
<dbReference type="CDD" id="cd03431">
    <property type="entry name" value="NUDIX_DNA_Glycosylase_C-MutY"/>
    <property type="match status" value="1"/>
</dbReference>
<dbReference type="InterPro" id="IPR011257">
    <property type="entry name" value="DNA_glycosylase"/>
</dbReference>
<dbReference type="CDD" id="cd00056">
    <property type="entry name" value="ENDO3c"/>
    <property type="match status" value="1"/>
</dbReference>
<evidence type="ECO:0000256" key="1">
    <source>
        <dbReference type="ARBA" id="ARBA00000843"/>
    </source>
</evidence>
<evidence type="ECO:0000256" key="9">
    <source>
        <dbReference type="ARBA" id="ARBA00023004"/>
    </source>
</evidence>
<evidence type="ECO:0000256" key="5">
    <source>
        <dbReference type="ARBA" id="ARBA00022485"/>
    </source>
</evidence>
<evidence type="ECO:0000256" key="6">
    <source>
        <dbReference type="ARBA" id="ARBA00022723"/>
    </source>
</evidence>
<dbReference type="EC" id="3.2.2.31" evidence="3 13"/>
<dbReference type="GO" id="GO:0000701">
    <property type="term" value="F:purine-specific mismatch base pair DNA N-glycosylase activity"/>
    <property type="evidence" value="ECO:0007669"/>
    <property type="project" value="UniProtKB-EC"/>
</dbReference>
<comment type="cofactor">
    <cofactor evidence="13">
        <name>[4Fe-4S] cluster</name>
        <dbReference type="ChEBI" id="CHEBI:49883"/>
    </cofactor>
    <text evidence="13">Binds 1 [4Fe-4S] cluster.</text>
</comment>
<protein>
    <recommendedName>
        <fullName evidence="4 13">Adenine DNA glycosylase</fullName>
        <ecNumber evidence="3 13">3.2.2.31</ecNumber>
    </recommendedName>
</protein>
<dbReference type="InterPro" id="IPR003265">
    <property type="entry name" value="HhH-GPD_domain"/>
</dbReference>
<dbReference type="Proteomes" id="UP001515480">
    <property type="component" value="Unassembled WGS sequence"/>
</dbReference>
<evidence type="ECO:0000256" key="10">
    <source>
        <dbReference type="ARBA" id="ARBA00023014"/>
    </source>
</evidence>
<dbReference type="Pfam" id="PF00730">
    <property type="entry name" value="HhH-GPD"/>
    <property type="match status" value="1"/>
</dbReference>
<evidence type="ECO:0000259" key="15">
    <source>
        <dbReference type="SMART" id="SM00478"/>
    </source>
</evidence>
<dbReference type="GO" id="GO:0034039">
    <property type="term" value="F:8-oxo-7,8-dihydroguanine DNA N-glycosylase activity"/>
    <property type="evidence" value="ECO:0007669"/>
    <property type="project" value="TreeGrafter"/>
</dbReference>
<dbReference type="GO" id="GO:0051539">
    <property type="term" value="F:4 iron, 4 sulfur cluster binding"/>
    <property type="evidence" value="ECO:0007669"/>
    <property type="project" value="UniProtKB-UniRule"/>
</dbReference>
<gene>
    <name evidence="16" type="ORF">AB1Y20_015265</name>
</gene>
<dbReference type="GO" id="GO:0006284">
    <property type="term" value="P:base-excision repair"/>
    <property type="evidence" value="ECO:0007669"/>
    <property type="project" value="UniProtKB-UniRule"/>
</dbReference>
<evidence type="ECO:0000256" key="7">
    <source>
        <dbReference type="ARBA" id="ARBA00022763"/>
    </source>
</evidence>
<evidence type="ECO:0000256" key="2">
    <source>
        <dbReference type="ARBA" id="ARBA00008343"/>
    </source>
</evidence>
<keyword evidence="12 13" id="KW-0326">Glycosidase</keyword>
<comment type="catalytic activity">
    <reaction evidence="1 13">
        <text>Hydrolyzes free adenine bases from 7,8-dihydro-8-oxoguanine:adenine mismatched double-stranded DNA, leaving an apurinic site.</text>
        <dbReference type="EC" id="3.2.2.31"/>
    </reaction>
</comment>
<name>A0AB34K015_PRYPA</name>
<dbReference type="SMART" id="SM00478">
    <property type="entry name" value="ENDO3c"/>
    <property type="match status" value="1"/>
</dbReference>
<dbReference type="GO" id="GO:0005634">
    <property type="term" value="C:nucleus"/>
    <property type="evidence" value="ECO:0007669"/>
    <property type="project" value="TreeGrafter"/>
</dbReference>